<dbReference type="PANTHER" id="PTHR30204">
    <property type="entry name" value="REDOX-CYCLING DRUG-SENSING TRANSCRIPTIONAL ACTIVATOR SOXR"/>
    <property type="match status" value="1"/>
</dbReference>
<dbReference type="KEGG" id="sll:SLITO_v1c10190"/>
<keyword evidence="1" id="KW-0678">Repressor</keyword>
<dbReference type="AlphaFoldDB" id="A0A0K1W2S7"/>
<dbReference type="SMART" id="SM00422">
    <property type="entry name" value="HTH_MERR"/>
    <property type="match status" value="1"/>
</dbReference>
<dbReference type="SUPFAM" id="SSF46955">
    <property type="entry name" value="Putative DNA-binding domain"/>
    <property type="match status" value="1"/>
</dbReference>
<dbReference type="OrthoDB" id="9811174at2"/>
<keyword evidence="2" id="KW-0805">Transcription regulation</keyword>
<dbReference type="InterPro" id="IPR009061">
    <property type="entry name" value="DNA-bd_dom_put_sf"/>
</dbReference>
<dbReference type="EMBL" id="CP012357">
    <property type="protein sequence ID" value="AKX34630.1"/>
    <property type="molecule type" value="Genomic_DNA"/>
</dbReference>
<keyword evidence="4" id="KW-0804">Transcription</keyword>
<dbReference type="PROSITE" id="PS50937">
    <property type="entry name" value="HTH_MERR_2"/>
    <property type="match status" value="1"/>
</dbReference>
<gene>
    <name evidence="6" type="ORF">SLITO_v1c10190</name>
</gene>
<organism evidence="6 7">
    <name type="scientific">Spiroplasma litorale</name>
    <dbReference type="NCBI Taxonomy" id="216942"/>
    <lineage>
        <taxon>Bacteria</taxon>
        <taxon>Bacillati</taxon>
        <taxon>Mycoplasmatota</taxon>
        <taxon>Mollicutes</taxon>
        <taxon>Entomoplasmatales</taxon>
        <taxon>Spiroplasmataceae</taxon>
        <taxon>Spiroplasma</taxon>
    </lineage>
</organism>
<sequence length="120" mass="14497">MEKLYLKDVSKELNVPEYVLRFYDKKGLFPFLERDINNYRYISKDKLEWLKVVVCLKKSGMPLKEIKKYVELAVEGDSTIISRFEMMKKQEIATIKKIECLKEQLEFIQYKKSLYEKKIK</sequence>
<reference evidence="6 7" key="1">
    <citation type="journal article" date="2015" name="Genome Announc.">
        <title>Complete Genome Sequence of Spiroplasma litorale TN-1T (DSM 21781), a Bacterium Isolated from a Green-Eyed Horsefly (Tabanus nigrovittatus).</title>
        <authorList>
            <person name="Lo W.S."/>
            <person name="Lai Y.C."/>
            <person name="Lien Y.W."/>
            <person name="Wang T.H."/>
            <person name="Kuo C.H."/>
        </authorList>
    </citation>
    <scope>NUCLEOTIDE SEQUENCE [LARGE SCALE GENOMIC DNA]</scope>
    <source>
        <strain evidence="6 7">TN-1</strain>
    </source>
</reference>
<evidence type="ECO:0000256" key="1">
    <source>
        <dbReference type="ARBA" id="ARBA00022491"/>
    </source>
</evidence>
<evidence type="ECO:0000313" key="6">
    <source>
        <dbReference type="EMBL" id="AKX34630.1"/>
    </source>
</evidence>
<keyword evidence="7" id="KW-1185">Reference proteome</keyword>
<dbReference type="PANTHER" id="PTHR30204:SF69">
    <property type="entry name" value="MERR-FAMILY TRANSCRIPTIONAL REGULATOR"/>
    <property type="match status" value="1"/>
</dbReference>
<evidence type="ECO:0000256" key="4">
    <source>
        <dbReference type="ARBA" id="ARBA00023163"/>
    </source>
</evidence>
<dbReference type="InterPro" id="IPR047057">
    <property type="entry name" value="MerR_fam"/>
</dbReference>
<dbReference type="GO" id="GO:0003700">
    <property type="term" value="F:DNA-binding transcription factor activity"/>
    <property type="evidence" value="ECO:0007669"/>
    <property type="project" value="InterPro"/>
</dbReference>
<dbReference type="InterPro" id="IPR000551">
    <property type="entry name" value="MerR-type_HTH_dom"/>
</dbReference>
<protein>
    <submittedName>
        <fullName evidence="6">MerR family transcriptional regulator</fullName>
    </submittedName>
</protein>
<dbReference type="Gene3D" id="1.10.1660.10">
    <property type="match status" value="1"/>
</dbReference>
<dbReference type="Proteomes" id="UP000067476">
    <property type="component" value="Chromosome"/>
</dbReference>
<evidence type="ECO:0000313" key="7">
    <source>
        <dbReference type="Proteomes" id="UP000067476"/>
    </source>
</evidence>
<evidence type="ECO:0000256" key="2">
    <source>
        <dbReference type="ARBA" id="ARBA00023015"/>
    </source>
</evidence>
<dbReference type="PATRIC" id="fig|216942.3.peg.1035"/>
<dbReference type="CDD" id="cd01109">
    <property type="entry name" value="HTH_YyaN"/>
    <property type="match status" value="1"/>
</dbReference>
<feature type="domain" description="HTH merR-type" evidence="5">
    <location>
        <begin position="9"/>
        <end position="72"/>
    </location>
</feature>
<dbReference type="Pfam" id="PF13411">
    <property type="entry name" value="MerR_1"/>
    <property type="match status" value="1"/>
</dbReference>
<dbReference type="RefSeq" id="WP_075058707.1">
    <property type="nucleotide sequence ID" value="NZ_CP012357.1"/>
</dbReference>
<name>A0A0K1W2S7_9MOLU</name>
<keyword evidence="3" id="KW-0238">DNA-binding</keyword>
<proteinExistence type="predicted"/>
<accession>A0A0K1W2S7</accession>
<dbReference type="STRING" id="216942.SLITO_v1c10190"/>
<evidence type="ECO:0000256" key="3">
    <source>
        <dbReference type="ARBA" id="ARBA00023125"/>
    </source>
</evidence>
<evidence type="ECO:0000259" key="5">
    <source>
        <dbReference type="PROSITE" id="PS50937"/>
    </source>
</evidence>
<dbReference type="GO" id="GO:0003677">
    <property type="term" value="F:DNA binding"/>
    <property type="evidence" value="ECO:0007669"/>
    <property type="project" value="UniProtKB-KW"/>
</dbReference>